<evidence type="ECO:0000256" key="1">
    <source>
        <dbReference type="SAM" id="MobiDB-lite"/>
    </source>
</evidence>
<gene>
    <name evidence="2" type="ORF">NDU88_003960</name>
</gene>
<feature type="compositionally biased region" description="Low complexity" evidence="1">
    <location>
        <begin position="199"/>
        <end position="211"/>
    </location>
</feature>
<dbReference type="EMBL" id="JANPWB010000011">
    <property type="protein sequence ID" value="KAJ1125531.1"/>
    <property type="molecule type" value="Genomic_DNA"/>
</dbReference>
<reference evidence="2" key="1">
    <citation type="journal article" date="2022" name="bioRxiv">
        <title>Sequencing and chromosome-scale assembly of the giantPleurodeles waltlgenome.</title>
        <authorList>
            <person name="Brown T."/>
            <person name="Elewa A."/>
            <person name="Iarovenko S."/>
            <person name="Subramanian E."/>
            <person name="Araus A.J."/>
            <person name="Petzold A."/>
            <person name="Susuki M."/>
            <person name="Suzuki K.-i.T."/>
            <person name="Hayashi T."/>
            <person name="Toyoda A."/>
            <person name="Oliveira C."/>
            <person name="Osipova E."/>
            <person name="Leigh N.D."/>
            <person name="Simon A."/>
            <person name="Yun M.H."/>
        </authorList>
    </citation>
    <scope>NUCLEOTIDE SEQUENCE</scope>
    <source>
        <strain evidence="2">20211129_DDA</strain>
        <tissue evidence="2">Liver</tissue>
    </source>
</reference>
<accession>A0AAV7PDQ0</accession>
<dbReference type="AlphaFoldDB" id="A0AAV7PDQ0"/>
<evidence type="ECO:0000313" key="2">
    <source>
        <dbReference type="EMBL" id="KAJ1125531.1"/>
    </source>
</evidence>
<protein>
    <submittedName>
        <fullName evidence="2">Uncharacterized protein</fullName>
    </submittedName>
</protein>
<keyword evidence="3" id="KW-1185">Reference proteome</keyword>
<comment type="caution">
    <text evidence="2">The sequence shown here is derived from an EMBL/GenBank/DDBJ whole genome shotgun (WGS) entry which is preliminary data.</text>
</comment>
<proteinExistence type="predicted"/>
<feature type="region of interest" description="Disordered" evidence="1">
    <location>
        <begin position="187"/>
        <end position="300"/>
    </location>
</feature>
<evidence type="ECO:0000313" key="3">
    <source>
        <dbReference type="Proteomes" id="UP001066276"/>
    </source>
</evidence>
<dbReference type="Proteomes" id="UP001066276">
    <property type="component" value="Chromosome 7"/>
</dbReference>
<sequence length="300" mass="32065">MVHGQASNRSLNLLPGFLSFATTLSPTRRSDVLVFLLRLAWYSPPVGRLPALNVGEPLQHRQIVKHVLGYQHKKICFSFNHQGVSVAEASHRRGTPTRNGKLKTTKVHCGAWPEKGRSRNRAGFLQQRRPLHGWVTNAPPPPARVRAFTAEWSAQFEEGESGIQGRASLPNRLCVVDLQLPAVELINGSPFSPGPPAVRPGRAAGARAEAVQGHAEPGGSSPGVPGHQQGSAGERGRPGRGGPDGEHLHNKQSPGSGPGGLGGHQPKRTSRPARGTLTGFKNKLGDPKSSVGNKLRVYQP</sequence>
<organism evidence="2 3">
    <name type="scientific">Pleurodeles waltl</name>
    <name type="common">Iberian ribbed newt</name>
    <dbReference type="NCBI Taxonomy" id="8319"/>
    <lineage>
        <taxon>Eukaryota</taxon>
        <taxon>Metazoa</taxon>
        <taxon>Chordata</taxon>
        <taxon>Craniata</taxon>
        <taxon>Vertebrata</taxon>
        <taxon>Euteleostomi</taxon>
        <taxon>Amphibia</taxon>
        <taxon>Batrachia</taxon>
        <taxon>Caudata</taxon>
        <taxon>Salamandroidea</taxon>
        <taxon>Salamandridae</taxon>
        <taxon>Pleurodelinae</taxon>
        <taxon>Pleurodeles</taxon>
    </lineage>
</organism>
<name>A0AAV7PDQ0_PLEWA</name>